<dbReference type="InterPro" id="IPR049961">
    <property type="entry name" value="ThiI_N"/>
</dbReference>
<keyword evidence="12" id="KW-1185">Reference proteome</keyword>
<dbReference type="CDD" id="cd11716">
    <property type="entry name" value="THUMP_ThiI"/>
    <property type="match status" value="1"/>
</dbReference>
<dbReference type="NCBIfam" id="TIGR00342">
    <property type="entry name" value="tRNA uracil 4-sulfurtransferase ThiI"/>
    <property type="match status" value="1"/>
</dbReference>
<protein>
    <recommendedName>
        <fullName evidence="9">Probable tRNA sulfurtransferase</fullName>
        <ecNumber evidence="9">2.8.1.4</ecNumber>
    </recommendedName>
    <alternativeName>
        <fullName evidence="9">Sulfur carrier protein ThiS sulfurtransferase</fullName>
    </alternativeName>
    <alternativeName>
        <fullName evidence="9">Thiamine biosynthesis protein ThiI</fullName>
    </alternativeName>
    <alternativeName>
        <fullName evidence="9">tRNA 4-thiouridine synthase</fullName>
    </alternativeName>
</protein>
<evidence type="ECO:0000256" key="6">
    <source>
        <dbReference type="ARBA" id="ARBA00022840"/>
    </source>
</evidence>
<dbReference type="GO" id="GO:0140741">
    <property type="term" value="F:tRNA-uracil-4 sulfurtransferase activity"/>
    <property type="evidence" value="ECO:0007669"/>
    <property type="project" value="UniProtKB-EC"/>
</dbReference>
<dbReference type="HAMAP" id="MF_00021">
    <property type="entry name" value="ThiI"/>
    <property type="match status" value="1"/>
</dbReference>
<dbReference type="InterPro" id="IPR004114">
    <property type="entry name" value="THUMP_dom"/>
</dbReference>
<feature type="domain" description="THUMP" evidence="10">
    <location>
        <begin position="51"/>
        <end position="153"/>
    </location>
</feature>
<reference evidence="11" key="1">
    <citation type="submission" date="2024-03" db="EMBL/GenBank/DDBJ databases">
        <title>Complete genome sequence of Mycoplasma felifaucium Z921 isolated from the trachea of a cheetah.</title>
        <authorList>
            <person name="Spergser J."/>
        </authorList>
    </citation>
    <scope>NUCLEOTIDE SEQUENCE [LARGE SCALE GENOMIC DNA]</scope>
    <source>
        <strain evidence="11">Z921</strain>
    </source>
</reference>
<keyword evidence="2 9" id="KW-0963">Cytoplasm</keyword>
<feature type="binding site" evidence="9">
    <location>
        <position position="284"/>
    </location>
    <ligand>
        <name>ATP</name>
        <dbReference type="ChEBI" id="CHEBI:30616"/>
    </ligand>
</feature>
<gene>
    <name evidence="9 11" type="primary">thiI</name>
    <name evidence="11" type="ORF">WG617_02615</name>
</gene>
<evidence type="ECO:0000256" key="5">
    <source>
        <dbReference type="ARBA" id="ARBA00022741"/>
    </source>
</evidence>
<proteinExistence type="inferred from homology"/>
<dbReference type="InterPro" id="IPR020536">
    <property type="entry name" value="ThiI_AANH"/>
</dbReference>
<dbReference type="InterPro" id="IPR049962">
    <property type="entry name" value="THUMP_ThiI"/>
</dbReference>
<keyword evidence="7 9" id="KW-0694">RNA-binding</keyword>
<keyword evidence="3 9" id="KW-0820">tRNA-binding</keyword>
<accession>A0ABZ2RX61</accession>
<dbReference type="InterPro" id="IPR054173">
    <property type="entry name" value="ThiI_fer"/>
</dbReference>
<dbReference type="SUPFAM" id="SSF143437">
    <property type="entry name" value="THUMP domain-like"/>
    <property type="match status" value="1"/>
</dbReference>
<dbReference type="Pfam" id="PF02926">
    <property type="entry name" value="THUMP"/>
    <property type="match status" value="1"/>
</dbReference>
<dbReference type="RefSeq" id="WP_338822448.1">
    <property type="nucleotide sequence ID" value="NZ_CP148067.1"/>
</dbReference>
<dbReference type="Gene3D" id="3.40.50.620">
    <property type="entry name" value="HUPs"/>
    <property type="match status" value="1"/>
</dbReference>
<evidence type="ECO:0000313" key="12">
    <source>
        <dbReference type="Proteomes" id="UP001477443"/>
    </source>
</evidence>
<keyword evidence="6 9" id="KW-0067">ATP-binding</keyword>
<dbReference type="InterPro" id="IPR050102">
    <property type="entry name" value="tRNA_sulfurtransferase_ThiI"/>
</dbReference>
<feature type="binding site" evidence="9">
    <location>
        <position position="253"/>
    </location>
    <ligand>
        <name>ATP</name>
        <dbReference type="ChEBI" id="CHEBI:30616"/>
    </ligand>
</feature>
<keyword evidence="4 9" id="KW-0808">Transferase</keyword>
<evidence type="ECO:0000256" key="8">
    <source>
        <dbReference type="ARBA" id="ARBA00022977"/>
    </source>
</evidence>
<feature type="binding site" evidence="9">
    <location>
        <begin position="196"/>
        <end position="197"/>
    </location>
    <ligand>
        <name>ATP</name>
        <dbReference type="ChEBI" id="CHEBI:30616"/>
    </ligand>
</feature>
<dbReference type="SUPFAM" id="SSF52402">
    <property type="entry name" value="Adenine nucleotide alpha hydrolases-like"/>
    <property type="match status" value="1"/>
</dbReference>
<name>A0ABZ2RX61_9BACT</name>
<dbReference type="CDD" id="cd01712">
    <property type="entry name" value="PPase_ThiI"/>
    <property type="match status" value="1"/>
</dbReference>
<evidence type="ECO:0000256" key="7">
    <source>
        <dbReference type="ARBA" id="ARBA00022884"/>
    </source>
</evidence>
<dbReference type="PANTHER" id="PTHR43209:SF1">
    <property type="entry name" value="TRNA SULFURTRANSFERASE"/>
    <property type="match status" value="1"/>
</dbReference>
<feature type="binding site" evidence="9">
    <location>
        <position position="275"/>
    </location>
    <ligand>
        <name>ATP</name>
        <dbReference type="ChEBI" id="CHEBI:30616"/>
    </ligand>
</feature>
<evidence type="ECO:0000259" key="10">
    <source>
        <dbReference type="PROSITE" id="PS51165"/>
    </source>
</evidence>
<comment type="catalytic activity">
    <reaction evidence="9">
        <text>[ThiS sulfur-carrier protein]-C-terminal Gly-Gly-AMP + S-sulfanyl-L-cysteinyl-[cysteine desulfurase] + AH2 = [ThiS sulfur-carrier protein]-C-terminal-Gly-aminoethanethioate + L-cysteinyl-[cysteine desulfurase] + A + AMP + 2 H(+)</text>
        <dbReference type="Rhea" id="RHEA:43340"/>
        <dbReference type="Rhea" id="RHEA-COMP:12157"/>
        <dbReference type="Rhea" id="RHEA-COMP:12158"/>
        <dbReference type="Rhea" id="RHEA-COMP:12910"/>
        <dbReference type="Rhea" id="RHEA-COMP:19908"/>
        <dbReference type="ChEBI" id="CHEBI:13193"/>
        <dbReference type="ChEBI" id="CHEBI:15378"/>
        <dbReference type="ChEBI" id="CHEBI:17499"/>
        <dbReference type="ChEBI" id="CHEBI:29950"/>
        <dbReference type="ChEBI" id="CHEBI:61963"/>
        <dbReference type="ChEBI" id="CHEBI:90618"/>
        <dbReference type="ChEBI" id="CHEBI:232372"/>
        <dbReference type="ChEBI" id="CHEBI:456215"/>
    </reaction>
</comment>
<dbReference type="PROSITE" id="PS51165">
    <property type="entry name" value="THUMP"/>
    <property type="match status" value="1"/>
</dbReference>
<dbReference type="EC" id="2.8.1.4" evidence="9"/>
<evidence type="ECO:0000256" key="9">
    <source>
        <dbReference type="HAMAP-Rule" id="MF_00021"/>
    </source>
</evidence>
<dbReference type="Pfam" id="PF02568">
    <property type="entry name" value="ThiI"/>
    <property type="match status" value="1"/>
</dbReference>
<evidence type="ECO:0000313" key="11">
    <source>
        <dbReference type="EMBL" id="WXL28894.1"/>
    </source>
</evidence>
<comment type="similarity">
    <text evidence="9">Belongs to the ThiI family.</text>
</comment>
<comment type="catalytic activity">
    <reaction evidence="9">
        <text>[ThiI sulfur-carrier protein]-S-sulfanyl-L-cysteine + a uridine in tRNA + 2 reduced [2Fe-2S]-[ferredoxin] + ATP + H(+) = [ThiI sulfur-carrier protein]-L-cysteine + a 4-thiouridine in tRNA + 2 oxidized [2Fe-2S]-[ferredoxin] + AMP + diphosphate</text>
        <dbReference type="Rhea" id="RHEA:24176"/>
        <dbReference type="Rhea" id="RHEA-COMP:10000"/>
        <dbReference type="Rhea" id="RHEA-COMP:10001"/>
        <dbReference type="Rhea" id="RHEA-COMP:13337"/>
        <dbReference type="Rhea" id="RHEA-COMP:13338"/>
        <dbReference type="Rhea" id="RHEA-COMP:13339"/>
        <dbReference type="Rhea" id="RHEA-COMP:13340"/>
        <dbReference type="ChEBI" id="CHEBI:15378"/>
        <dbReference type="ChEBI" id="CHEBI:29950"/>
        <dbReference type="ChEBI" id="CHEBI:30616"/>
        <dbReference type="ChEBI" id="CHEBI:33019"/>
        <dbReference type="ChEBI" id="CHEBI:33737"/>
        <dbReference type="ChEBI" id="CHEBI:33738"/>
        <dbReference type="ChEBI" id="CHEBI:61963"/>
        <dbReference type="ChEBI" id="CHEBI:65315"/>
        <dbReference type="ChEBI" id="CHEBI:136798"/>
        <dbReference type="ChEBI" id="CHEBI:456215"/>
        <dbReference type="EC" id="2.8.1.4"/>
    </reaction>
</comment>
<dbReference type="InterPro" id="IPR003720">
    <property type="entry name" value="tRNA_STrfase"/>
</dbReference>
<dbReference type="EMBL" id="CP148067">
    <property type="protein sequence ID" value="WXL28894.1"/>
    <property type="molecule type" value="Genomic_DNA"/>
</dbReference>
<keyword evidence="8 9" id="KW-0784">Thiamine biosynthesis</keyword>
<dbReference type="Gene3D" id="3.30.2130.30">
    <property type="match status" value="1"/>
</dbReference>
<keyword evidence="5 9" id="KW-0547">Nucleotide-binding</keyword>
<dbReference type="SMART" id="SM00981">
    <property type="entry name" value="THUMP"/>
    <property type="match status" value="1"/>
</dbReference>
<evidence type="ECO:0000256" key="2">
    <source>
        <dbReference type="ARBA" id="ARBA00022490"/>
    </source>
</evidence>
<comment type="subcellular location">
    <subcellularLocation>
        <location evidence="1 9">Cytoplasm</location>
    </subcellularLocation>
</comment>
<evidence type="ECO:0000256" key="3">
    <source>
        <dbReference type="ARBA" id="ARBA00022555"/>
    </source>
</evidence>
<dbReference type="PANTHER" id="PTHR43209">
    <property type="entry name" value="TRNA SULFURTRANSFERASE"/>
    <property type="match status" value="1"/>
</dbReference>
<sequence>MYDKILIRYGELTLKGKNRENFIGVLARNVKKITGETPKVEFDRMFLTYSNENMENLKYVFGIISYSPILICNNDINEINLTAQKLINSDTKTFKVSARRNNKNFSLTSAEINQTTGGYLLVNNPNLKVDVHNPEVIVHVEVRQKETYIFNNIISALGGLPVGISGKVLHLMSGGIDSPVAAYQLMKRGLNVSFLSFVSPPQTDERTIEKMKQIVTILNKYQCGTRMYIADYSKLMNYISFTSNESYRINLMRRSFYRIASEFAKNKNIIALSNGENLGQVASQTLESLYTINDATDLLVLRPLLTNDKLETIEIAKKIGTYDISIIQANETCELFAPKQPVTKPNLETGRKLENELNNIDSFEKDILENQIIEVKLD</sequence>
<evidence type="ECO:0000256" key="4">
    <source>
        <dbReference type="ARBA" id="ARBA00022679"/>
    </source>
</evidence>
<organism evidence="11 12">
    <name type="scientific">Mycoplasmopsis felifaucium</name>
    <dbReference type="NCBI Taxonomy" id="35768"/>
    <lineage>
        <taxon>Bacteria</taxon>
        <taxon>Bacillati</taxon>
        <taxon>Mycoplasmatota</taxon>
        <taxon>Mycoplasmoidales</taxon>
        <taxon>Metamycoplasmataceae</taxon>
        <taxon>Mycoplasmopsis</taxon>
    </lineage>
</organism>
<dbReference type="InterPro" id="IPR014729">
    <property type="entry name" value="Rossmann-like_a/b/a_fold"/>
</dbReference>
<comment type="function">
    <text evidence="9">Catalyzes the ATP-dependent transfer of a sulfur to tRNA to produce 4-thiouridine in position 8 of tRNAs, which functions as a near-UV photosensor. Also catalyzes the transfer of sulfur to the sulfur carrier protein ThiS, forming ThiS-thiocarboxylate. This is a step in the synthesis of thiazole, in the thiamine biosynthesis pathway. The sulfur is donated as persulfide by IscS.</text>
</comment>
<comment type="pathway">
    <text evidence="9">Cofactor biosynthesis; thiamine diphosphate biosynthesis.</text>
</comment>
<dbReference type="Proteomes" id="UP001477443">
    <property type="component" value="Chromosome"/>
</dbReference>
<evidence type="ECO:0000256" key="1">
    <source>
        <dbReference type="ARBA" id="ARBA00004496"/>
    </source>
</evidence>
<feature type="binding site" evidence="9">
    <location>
        <begin position="171"/>
        <end position="172"/>
    </location>
    <ligand>
        <name>ATP</name>
        <dbReference type="ChEBI" id="CHEBI:30616"/>
    </ligand>
</feature>
<dbReference type="Pfam" id="PF22025">
    <property type="entry name" value="ThiI_fer"/>
    <property type="match status" value="1"/>
</dbReference>